<dbReference type="Gene3D" id="3.30.70.980">
    <property type="match status" value="1"/>
</dbReference>
<dbReference type="InterPro" id="IPR017856">
    <property type="entry name" value="Integrase-like_N"/>
</dbReference>
<dbReference type="Gene3D" id="1.10.10.200">
    <property type="match status" value="1"/>
</dbReference>
<evidence type="ECO:0000256" key="1">
    <source>
        <dbReference type="ARBA" id="ARBA00008724"/>
    </source>
</evidence>
<evidence type="ECO:0000259" key="3">
    <source>
        <dbReference type="Pfam" id="PF01709"/>
    </source>
</evidence>
<gene>
    <name evidence="5" type="ORF">CYMTET_53085</name>
</gene>
<dbReference type="PANTHER" id="PTHR12532">
    <property type="entry name" value="TRANSLATIONAL ACTIVATOR OF CYTOCHROME C OXIDASE 1"/>
    <property type="match status" value="1"/>
</dbReference>
<sequence>MVSSVVSSVVRKCATRAAFPSTLISQPFTISSLTSRSSGSLRGSLSVPLTKKTHPEPQGAHNFRTMTPIMMGRRSAKIAGKKGKTDALRAKLYGKLCKKIVQAAKGPGGPDPIANSTLAEAIKAAKTASVPNDLIERNVKKASDAKTADYTEVTYEAYGHGGVGVVIEGLTDNLNRAASEVRDVVKKGGAKMAESGSVLFQFERKGLVYVKGDNEDEIMEAAMEGGAEDLVQKGEMFEILSSFEDYTTVKSTLLEAGYEVSEERSGLVLKPMAMIE</sequence>
<dbReference type="Pfam" id="PF01709">
    <property type="entry name" value="Transcrip_reg"/>
    <property type="match status" value="1"/>
</dbReference>
<dbReference type="InterPro" id="IPR049083">
    <property type="entry name" value="TACO1_YebC_N"/>
</dbReference>
<dbReference type="SUPFAM" id="SSF75625">
    <property type="entry name" value="YebC-like"/>
    <property type="match status" value="1"/>
</dbReference>
<feature type="domain" description="TACO1/YebC-like N-terminal" evidence="4">
    <location>
        <begin position="74"/>
        <end position="144"/>
    </location>
</feature>
<name>A0AAE0BJF3_9CHLO</name>
<dbReference type="InterPro" id="IPR026564">
    <property type="entry name" value="Transcrip_reg_TACO1-like_dom3"/>
</dbReference>
<dbReference type="EMBL" id="LGRX02034841">
    <property type="protein sequence ID" value="KAK3236794.1"/>
    <property type="molecule type" value="Genomic_DNA"/>
</dbReference>
<evidence type="ECO:0000259" key="4">
    <source>
        <dbReference type="Pfam" id="PF20772"/>
    </source>
</evidence>
<protein>
    <submittedName>
        <fullName evidence="5">Uncharacterized protein</fullName>
    </submittedName>
</protein>
<dbReference type="GO" id="GO:0009507">
    <property type="term" value="C:chloroplast"/>
    <property type="evidence" value="ECO:0007669"/>
    <property type="project" value="TreeGrafter"/>
</dbReference>
<dbReference type="InterPro" id="IPR048300">
    <property type="entry name" value="TACO1_YebC-like_2nd/3rd_dom"/>
</dbReference>
<dbReference type="Proteomes" id="UP001190700">
    <property type="component" value="Unassembled WGS sequence"/>
</dbReference>
<reference evidence="5 6" key="1">
    <citation type="journal article" date="2015" name="Genome Biol. Evol.">
        <title>Comparative Genomics of a Bacterivorous Green Alga Reveals Evolutionary Causalities and Consequences of Phago-Mixotrophic Mode of Nutrition.</title>
        <authorList>
            <person name="Burns J.A."/>
            <person name="Paasch A."/>
            <person name="Narechania A."/>
            <person name="Kim E."/>
        </authorList>
    </citation>
    <scope>NUCLEOTIDE SEQUENCE [LARGE SCALE GENOMIC DNA]</scope>
    <source>
        <strain evidence="5 6">PLY_AMNH</strain>
    </source>
</reference>
<feature type="domain" description="TACO1/YebC-like second and third" evidence="3">
    <location>
        <begin position="150"/>
        <end position="273"/>
    </location>
</feature>
<dbReference type="PANTHER" id="PTHR12532:SF0">
    <property type="entry name" value="TRANSLATIONAL ACTIVATOR OF CYTOCHROME C OXIDASE 1"/>
    <property type="match status" value="1"/>
</dbReference>
<dbReference type="AlphaFoldDB" id="A0AAE0BJF3"/>
<dbReference type="Pfam" id="PF20772">
    <property type="entry name" value="TACO1_YebC_N"/>
    <property type="match status" value="1"/>
</dbReference>
<organism evidence="5 6">
    <name type="scientific">Cymbomonas tetramitiformis</name>
    <dbReference type="NCBI Taxonomy" id="36881"/>
    <lineage>
        <taxon>Eukaryota</taxon>
        <taxon>Viridiplantae</taxon>
        <taxon>Chlorophyta</taxon>
        <taxon>Pyramimonadophyceae</taxon>
        <taxon>Pyramimonadales</taxon>
        <taxon>Pyramimonadaceae</taxon>
        <taxon>Cymbomonas</taxon>
    </lineage>
</organism>
<evidence type="ECO:0000313" key="5">
    <source>
        <dbReference type="EMBL" id="KAK3236794.1"/>
    </source>
</evidence>
<dbReference type="InterPro" id="IPR029072">
    <property type="entry name" value="YebC-like"/>
</dbReference>
<keyword evidence="6" id="KW-1185">Reference proteome</keyword>
<feature type="compositionally biased region" description="Low complexity" evidence="2">
    <location>
        <begin position="33"/>
        <end position="46"/>
    </location>
</feature>
<accession>A0AAE0BJF3</accession>
<evidence type="ECO:0000313" key="6">
    <source>
        <dbReference type="Proteomes" id="UP001190700"/>
    </source>
</evidence>
<dbReference type="InterPro" id="IPR002876">
    <property type="entry name" value="Transcrip_reg_TACO1-like"/>
</dbReference>
<comment type="similarity">
    <text evidence="1">Belongs to the TACO1 family.</text>
</comment>
<comment type="caution">
    <text evidence="5">The sequence shown here is derived from an EMBL/GenBank/DDBJ whole genome shotgun (WGS) entry which is preliminary data.</text>
</comment>
<feature type="non-terminal residue" evidence="5">
    <location>
        <position position="276"/>
    </location>
</feature>
<evidence type="ECO:0000256" key="2">
    <source>
        <dbReference type="SAM" id="MobiDB-lite"/>
    </source>
</evidence>
<feature type="region of interest" description="Disordered" evidence="2">
    <location>
        <begin position="33"/>
        <end position="62"/>
    </location>
</feature>
<proteinExistence type="inferred from homology"/>